<keyword evidence="2" id="KW-1185">Reference proteome</keyword>
<accession>A0A9P6C8N5</accession>
<proteinExistence type="predicted"/>
<comment type="caution">
    <text evidence="1">The sequence shown here is derived from an EMBL/GenBank/DDBJ whole genome shotgun (WGS) entry which is preliminary data.</text>
</comment>
<dbReference type="EMBL" id="MU150450">
    <property type="protein sequence ID" value="KAF9456172.1"/>
    <property type="molecule type" value="Genomic_DNA"/>
</dbReference>
<protein>
    <submittedName>
        <fullName evidence="1">Uncharacterized protein</fullName>
    </submittedName>
</protein>
<evidence type="ECO:0000313" key="2">
    <source>
        <dbReference type="Proteomes" id="UP000807353"/>
    </source>
</evidence>
<evidence type="ECO:0000313" key="1">
    <source>
        <dbReference type="EMBL" id="KAF9456172.1"/>
    </source>
</evidence>
<dbReference type="AlphaFoldDB" id="A0A9P6C8N5"/>
<name>A0A9P6C8N5_9AGAR</name>
<gene>
    <name evidence="1" type="ORF">BDZ94DRAFT_437415</name>
</gene>
<organism evidence="1 2">
    <name type="scientific">Collybia nuda</name>
    <dbReference type="NCBI Taxonomy" id="64659"/>
    <lineage>
        <taxon>Eukaryota</taxon>
        <taxon>Fungi</taxon>
        <taxon>Dikarya</taxon>
        <taxon>Basidiomycota</taxon>
        <taxon>Agaricomycotina</taxon>
        <taxon>Agaricomycetes</taxon>
        <taxon>Agaricomycetidae</taxon>
        <taxon>Agaricales</taxon>
        <taxon>Tricholomatineae</taxon>
        <taxon>Clitocybaceae</taxon>
        <taxon>Collybia</taxon>
    </lineage>
</organism>
<sequence length="61" mass="7077">MPRVMMDYGREPILIIIARPLSCLWTEGNQIISRIIIMSLLIRLGIFTCQLDVIVVRWPHA</sequence>
<dbReference type="Proteomes" id="UP000807353">
    <property type="component" value="Unassembled WGS sequence"/>
</dbReference>
<reference evidence="1" key="1">
    <citation type="submission" date="2020-11" db="EMBL/GenBank/DDBJ databases">
        <authorList>
            <consortium name="DOE Joint Genome Institute"/>
            <person name="Ahrendt S."/>
            <person name="Riley R."/>
            <person name="Andreopoulos W."/>
            <person name="Labutti K."/>
            <person name="Pangilinan J."/>
            <person name="Ruiz-Duenas F.J."/>
            <person name="Barrasa J.M."/>
            <person name="Sanchez-Garcia M."/>
            <person name="Camarero S."/>
            <person name="Miyauchi S."/>
            <person name="Serrano A."/>
            <person name="Linde D."/>
            <person name="Babiker R."/>
            <person name="Drula E."/>
            <person name="Ayuso-Fernandez I."/>
            <person name="Pacheco R."/>
            <person name="Padilla G."/>
            <person name="Ferreira P."/>
            <person name="Barriuso J."/>
            <person name="Kellner H."/>
            <person name="Castanera R."/>
            <person name="Alfaro M."/>
            <person name="Ramirez L."/>
            <person name="Pisabarro A.G."/>
            <person name="Kuo A."/>
            <person name="Tritt A."/>
            <person name="Lipzen A."/>
            <person name="He G."/>
            <person name="Yan M."/>
            <person name="Ng V."/>
            <person name="Cullen D."/>
            <person name="Martin F."/>
            <person name="Rosso M.-N."/>
            <person name="Henrissat B."/>
            <person name="Hibbett D."/>
            <person name="Martinez A.T."/>
            <person name="Grigoriev I.V."/>
        </authorList>
    </citation>
    <scope>NUCLEOTIDE SEQUENCE</scope>
    <source>
        <strain evidence="1">CBS 247.69</strain>
    </source>
</reference>